<dbReference type="EMBL" id="JACBZA010000001">
    <property type="protein sequence ID" value="NYH85287.1"/>
    <property type="molecule type" value="Genomic_DNA"/>
</dbReference>
<evidence type="ECO:0000256" key="1">
    <source>
        <dbReference type="ARBA" id="ARBA00006817"/>
    </source>
</evidence>
<dbReference type="SMART" id="SM00418">
    <property type="entry name" value="HTH_ARSR"/>
    <property type="match status" value="1"/>
</dbReference>
<dbReference type="Pfam" id="PF08327">
    <property type="entry name" value="AHSA1"/>
    <property type="match status" value="1"/>
</dbReference>
<reference evidence="6 9" key="2">
    <citation type="submission" date="2020-07" db="EMBL/GenBank/DDBJ databases">
        <title>Sequencing the genomes of 1000 actinobacteria strains.</title>
        <authorList>
            <person name="Klenk H.-P."/>
        </authorList>
    </citation>
    <scope>NUCLEOTIDE SEQUENCE [LARGE SCALE GENOMIC DNA]</scope>
    <source>
        <strain evidence="6 9">DSM 45117</strain>
    </source>
</reference>
<dbReference type="Proteomes" id="UP000199052">
    <property type="component" value="Unassembled WGS sequence"/>
</dbReference>
<dbReference type="PANTHER" id="PTHR33154">
    <property type="entry name" value="TRANSCRIPTIONAL REGULATOR, ARSR FAMILY"/>
    <property type="match status" value="1"/>
</dbReference>
<comment type="similarity">
    <text evidence="1">Belongs to the AHA1 family.</text>
</comment>
<dbReference type="STRING" id="504797.SAMN05421678_11898"/>
<dbReference type="PANTHER" id="PTHR33154:SF33">
    <property type="entry name" value="TRANSCRIPTIONAL REPRESSOR SDPR"/>
    <property type="match status" value="1"/>
</dbReference>
<name>A0A1I3A8J3_9ACTN</name>
<dbReference type="AlphaFoldDB" id="A0A1I3A8J3"/>
<sequence length="264" mass="29197">MSSKEVDVQQVLNTVGEPTRFRIIELLSSRPHAVGEVATALGALQPQITKHLQALEAAGVIRVHRLGRRRVARLDRETLARVAAYLGGLARADEDDAALDDYQRAIAREETRLAEGDSTRVLRFERDLPADARSVWEAWTNPARAAQWWAPRHFSVRVFDFEPRAGASIRIVLAEGDAEYESRGHVERVGAGRLVFSLAPVDPAGEPLFEARHDLVVTGEDRAHVRLDIEISAVREDAAPAVAGLRPGWEQLLDALDAFLRTTP</sequence>
<dbReference type="InterPro" id="IPR011991">
    <property type="entry name" value="ArsR-like_HTH"/>
</dbReference>
<dbReference type="GO" id="GO:0003700">
    <property type="term" value="F:DNA-binding transcription factor activity"/>
    <property type="evidence" value="ECO:0007669"/>
    <property type="project" value="InterPro"/>
</dbReference>
<dbReference type="Gene3D" id="3.30.530.20">
    <property type="match status" value="1"/>
</dbReference>
<dbReference type="InterPro" id="IPR013538">
    <property type="entry name" value="ASHA1/2-like_C"/>
</dbReference>
<dbReference type="RefSeq" id="WP_092888373.1">
    <property type="nucleotide sequence ID" value="NZ_FOOI01000018.1"/>
</dbReference>
<gene>
    <name evidence="6" type="ORF">FHR37_004138</name>
    <name evidence="7" type="ORF">SAMN05421678_11898</name>
</gene>
<evidence type="ECO:0000313" key="7">
    <source>
        <dbReference type="EMBL" id="SFH46235.1"/>
    </source>
</evidence>
<evidence type="ECO:0000256" key="2">
    <source>
        <dbReference type="ARBA" id="ARBA00023015"/>
    </source>
</evidence>
<keyword evidence="2" id="KW-0805">Transcription regulation</keyword>
<evidence type="ECO:0000259" key="5">
    <source>
        <dbReference type="PROSITE" id="PS50987"/>
    </source>
</evidence>
<keyword evidence="3" id="KW-0238">DNA-binding</keyword>
<dbReference type="InterPro" id="IPR051081">
    <property type="entry name" value="HTH_MetalResp_TranReg"/>
</dbReference>
<dbReference type="InterPro" id="IPR036388">
    <property type="entry name" value="WH-like_DNA-bd_sf"/>
</dbReference>
<evidence type="ECO:0000256" key="3">
    <source>
        <dbReference type="ARBA" id="ARBA00023125"/>
    </source>
</evidence>
<keyword evidence="9" id="KW-1185">Reference proteome</keyword>
<dbReference type="InterPro" id="IPR036390">
    <property type="entry name" value="WH_DNA-bd_sf"/>
</dbReference>
<organism evidence="7 8">
    <name type="scientific">Actinopolymorpha cephalotaxi</name>
    <dbReference type="NCBI Taxonomy" id="504797"/>
    <lineage>
        <taxon>Bacteria</taxon>
        <taxon>Bacillati</taxon>
        <taxon>Actinomycetota</taxon>
        <taxon>Actinomycetes</taxon>
        <taxon>Propionibacteriales</taxon>
        <taxon>Actinopolymorphaceae</taxon>
        <taxon>Actinopolymorpha</taxon>
    </lineage>
</organism>
<reference evidence="7 8" key="1">
    <citation type="submission" date="2016-10" db="EMBL/GenBank/DDBJ databases">
        <authorList>
            <person name="de Groot N.N."/>
        </authorList>
    </citation>
    <scope>NUCLEOTIDE SEQUENCE [LARGE SCALE GENOMIC DNA]</scope>
    <source>
        <strain evidence="7 8">CPCC 202808</strain>
    </source>
</reference>
<dbReference type="CDD" id="cd07814">
    <property type="entry name" value="SRPBCC_CalC_Aha1-like"/>
    <property type="match status" value="1"/>
</dbReference>
<dbReference type="SUPFAM" id="SSF46785">
    <property type="entry name" value="Winged helix' DNA-binding domain"/>
    <property type="match status" value="1"/>
</dbReference>
<dbReference type="InterPro" id="IPR001845">
    <property type="entry name" value="HTH_ArsR_DNA-bd_dom"/>
</dbReference>
<proteinExistence type="inferred from homology"/>
<dbReference type="Pfam" id="PF12840">
    <property type="entry name" value="HTH_20"/>
    <property type="match status" value="1"/>
</dbReference>
<dbReference type="EMBL" id="FOOI01000018">
    <property type="protein sequence ID" value="SFH46235.1"/>
    <property type="molecule type" value="Genomic_DNA"/>
</dbReference>
<evidence type="ECO:0000256" key="4">
    <source>
        <dbReference type="ARBA" id="ARBA00023163"/>
    </source>
</evidence>
<accession>A0A1I3A8J3</accession>
<keyword evidence="4" id="KW-0804">Transcription</keyword>
<evidence type="ECO:0000313" key="9">
    <source>
        <dbReference type="Proteomes" id="UP000533017"/>
    </source>
</evidence>
<evidence type="ECO:0000313" key="6">
    <source>
        <dbReference type="EMBL" id="NYH85287.1"/>
    </source>
</evidence>
<dbReference type="CDD" id="cd00090">
    <property type="entry name" value="HTH_ARSR"/>
    <property type="match status" value="1"/>
</dbReference>
<dbReference type="NCBIfam" id="NF033788">
    <property type="entry name" value="HTH_metalloreg"/>
    <property type="match status" value="1"/>
</dbReference>
<evidence type="ECO:0000313" key="8">
    <source>
        <dbReference type="Proteomes" id="UP000199052"/>
    </source>
</evidence>
<dbReference type="OrthoDB" id="9806976at2"/>
<feature type="domain" description="HTH arsR-type" evidence="5">
    <location>
        <begin position="1"/>
        <end position="94"/>
    </location>
</feature>
<dbReference type="Gene3D" id="1.10.10.10">
    <property type="entry name" value="Winged helix-like DNA-binding domain superfamily/Winged helix DNA-binding domain"/>
    <property type="match status" value="1"/>
</dbReference>
<dbReference type="GO" id="GO:0003677">
    <property type="term" value="F:DNA binding"/>
    <property type="evidence" value="ECO:0007669"/>
    <property type="project" value="UniProtKB-KW"/>
</dbReference>
<dbReference type="Proteomes" id="UP000533017">
    <property type="component" value="Unassembled WGS sequence"/>
</dbReference>
<dbReference type="InterPro" id="IPR023393">
    <property type="entry name" value="START-like_dom_sf"/>
</dbReference>
<protein>
    <submittedName>
        <fullName evidence="7">Uncharacterized conserved protein YndB, AHSA1/START domain</fullName>
    </submittedName>
    <submittedName>
        <fullName evidence="6">Uncharacterized protein YndB with AHSA1/START domain/DNA-binding transcriptional ArsR family regulator</fullName>
    </submittedName>
</protein>
<dbReference type="PROSITE" id="PS50987">
    <property type="entry name" value="HTH_ARSR_2"/>
    <property type="match status" value="1"/>
</dbReference>
<dbReference type="SUPFAM" id="SSF55961">
    <property type="entry name" value="Bet v1-like"/>
    <property type="match status" value="1"/>
</dbReference>